<evidence type="ECO:0000256" key="5">
    <source>
        <dbReference type="ARBA" id="ARBA00023134"/>
    </source>
</evidence>
<dbReference type="KEGG" id="tvi:Thivi_0410"/>
<accession>I3Y661</accession>
<dbReference type="GO" id="GO:0043022">
    <property type="term" value="F:ribosome binding"/>
    <property type="evidence" value="ECO:0007669"/>
    <property type="project" value="TreeGrafter"/>
</dbReference>
<evidence type="ECO:0000256" key="2">
    <source>
        <dbReference type="ARBA" id="ARBA00022723"/>
    </source>
</evidence>
<dbReference type="GO" id="GO:0005525">
    <property type="term" value="F:GTP binding"/>
    <property type="evidence" value="ECO:0007669"/>
    <property type="project" value="UniProtKB-UniRule"/>
</dbReference>
<comment type="similarity">
    <text evidence="6">Belongs to the TRAFAC class OBG-HflX-like GTPase superfamily. HflX GTPase family.</text>
</comment>
<dbReference type="InterPro" id="IPR016496">
    <property type="entry name" value="GTPase_HflX"/>
</dbReference>
<keyword evidence="1 6" id="KW-0963">Cytoplasm</keyword>
<dbReference type="EMBL" id="CP003154">
    <property type="protein sequence ID" value="AFL72479.1"/>
    <property type="molecule type" value="Genomic_DNA"/>
</dbReference>
<feature type="region of interest" description="Disordered" evidence="9">
    <location>
        <begin position="1"/>
        <end position="21"/>
    </location>
</feature>
<feature type="binding site" evidence="8">
    <location>
        <position position="232"/>
    </location>
    <ligand>
        <name>Mg(2+)</name>
        <dbReference type="ChEBI" id="CHEBI:18420"/>
    </ligand>
</feature>
<sequence>MKATTHVSAGHGTPAPSGGSLVFERPKLGERAVLVHLDIGSTVLPDEREEFALLATAAGAEVVGTLGGSRAVPDPRLFVGTGKAEELKSMVAALDADLAIFNHPLSPAQERNLERLLQCRVVDRSGLILDIFAQRARSFEGKLQVELAQLKHLSTRLVRGWTHLERQKGGIGLRGPGETQLETDRRLLSKRVDTLDRRLERIEVQRAQGRKARARAELPVISLVGYTNAGKSTLFNQLTAAGVFEADQLFATLDPTLRRLALPSGGRVLVADTVGFVSHLPHELVAAFRSTLEEARNANLLLHVVDAAAIQRARQIDDVEHVLADIGCDELPRLEVFNKIDLLDDALPRTERDANGMPTRVWLSARTGAGIEALLMALGELTGGSQTRKRFRLEPGDGKLRAWLFEHARVLSDQPVETGGWTIEFVVGSAQLDRLLATDDALRRRLHALSR</sequence>
<dbReference type="PRINTS" id="PR00326">
    <property type="entry name" value="GTP1OBG"/>
</dbReference>
<dbReference type="GO" id="GO:0003924">
    <property type="term" value="F:GTPase activity"/>
    <property type="evidence" value="ECO:0007669"/>
    <property type="project" value="UniProtKB-UniRule"/>
</dbReference>
<dbReference type="NCBIfam" id="TIGR03156">
    <property type="entry name" value="GTP_HflX"/>
    <property type="match status" value="1"/>
</dbReference>
<dbReference type="Pfam" id="PF16360">
    <property type="entry name" value="GTP-bdg_M"/>
    <property type="match status" value="1"/>
</dbReference>
<comment type="function">
    <text evidence="6">GTPase that associates with the 50S ribosomal subunit and may have a role during protein synthesis or ribosome biogenesis.</text>
</comment>
<evidence type="ECO:0000313" key="12">
    <source>
        <dbReference type="Proteomes" id="UP000006062"/>
    </source>
</evidence>
<feature type="domain" description="Hflx-type G" evidence="10">
    <location>
        <begin position="219"/>
        <end position="386"/>
    </location>
</feature>
<dbReference type="InterPro" id="IPR030394">
    <property type="entry name" value="G_HFLX_dom"/>
</dbReference>
<keyword evidence="4 8" id="KW-0460">Magnesium</keyword>
<dbReference type="FunFam" id="3.40.50.11060:FF:000001">
    <property type="entry name" value="GTPase HflX"/>
    <property type="match status" value="1"/>
</dbReference>
<dbReference type="PANTHER" id="PTHR10229">
    <property type="entry name" value="GTP-BINDING PROTEIN HFLX"/>
    <property type="match status" value="1"/>
</dbReference>
<evidence type="ECO:0000313" key="11">
    <source>
        <dbReference type="EMBL" id="AFL72479.1"/>
    </source>
</evidence>
<feature type="binding site" evidence="8">
    <location>
        <position position="252"/>
    </location>
    <ligand>
        <name>Mg(2+)</name>
        <dbReference type="ChEBI" id="CHEBI:18420"/>
    </ligand>
</feature>
<evidence type="ECO:0000256" key="8">
    <source>
        <dbReference type="PIRSR" id="PIRSR006809-2"/>
    </source>
</evidence>
<evidence type="ECO:0000256" key="3">
    <source>
        <dbReference type="ARBA" id="ARBA00022741"/>
    </source>
</evidence>
<dbReference type="HAMAP" id="MF_00900">
    <property type="entry name" value="GTPase_HflX"/>
    <property type="match status" value="1"/>
</dbReference>
<dbReference type="NCBIfam" id="NF008280">
    <property type="entry name" value="PRK11058.1"/>
    <property type="match status" value="1"/>
</dbReference>
<dbReference type="STRING" id="765911.Thivi_0410"/>
<dbReference type="PROSITE" id="PS51705">
    <property type="entry name" value="G_HFLX"/>
    <property type="match status" value="1"/>
</dbReference>
<organism evidence="11 12">
    <name type="scientific">Thiocystis violascens (strain ATCC 17096 / DSM 198 / 6111)</name>
    <name type="common">Chromatium violascens</name>
    <dbReference type="NCBI Taxonomy" id="765911"/>
    <lineage>
        <taxon>Bacteria</taxon>
        <taxon>Pseudomonadati</taxon>
        <taxon>Pseudomonadota</taxon>
        <taxon>Gammaproteobacteria</taxon>
        <taxon>Chromatiales</taxon>
        <taxon>Chromatiaceae</taxon>
        <taxon>Thiocystis</taxon>
    </lineage>
</organism>
<dbReference type="GO" id="GO:0005737">
    <property type="term" value="C:cytoplasm"/>
    <property type="evidence" value="ECO:0007669"/>
    <property type="project" value="UniProtKB-SubCell"/>
</dbReference>
<keyword evidence="12" id="KW-1185">Reference proteome</keyword>
<feature type="binding site" evidence="7">
    <location>
        <begin position="225"/>
        <end position="232"/>
    </location>
    <ligand>
        <name>GTP</name>
        <dbReference type="ChEBI" id="CHEBI:37565"/>
    </ligand>
</feature>
<dbReference type="PANTHER" id="PTHR10229:SF0">
    <property type="entry name" value="GTP-BINDING PROTEIN 6-RELATED"/>
    <property type="match status" value="1"/>
</dbReference>
<comment type="subunit">
    <text evidence="6">Monomer. Associates with the 50S ribosomal subunit.</text>
</comment>
<feature type="binding site" evidence="7">
    <location>
        <begin position="250"/>
        <end position="254"/>
    </location>
    <ligand>
        <name>GTP</name>
        <dbReference type="ChEBI" id="CHEBI:37565"/>
    </ligand>
</feature>
<dbReference type="Pfam" id="PF01926">
    <property type="entry name" value="MMR_HSR1"/>
    <property type="match status" value="1"/>
</dbReference>
<comment type="subcellular location">
    <subcellularLocation>
        <location evidence="6">Cytoplasm</location>
    </subcellularLocation>
    <text evidence="6">May associate with membranes.</text>
</comment>
<evidence type="ECO:0000256" key="6">
    <source>
        <dbReference type="HAMAP-Rule" id="MF_00900"/>
    </source>
</evidence>
<evidence type="ECO:0000256" key="9">
    <source>
        <dbReference type="SAM" id="MobiDB-lite"/>
    </source>
</evidence>
<gene>
    <name evidence="6" type="primary">hflX</name>
    <name evidence="11" type="ordered locus">Thivi_0410</name>
</gene>
<dbReference type="InterPro" id="IPR027417">
    <property type="entry name" value="P-loop_NTPase"/>
</dbReference>
<dbReference type="PIRSF" id="PIRSF006809">
    <property type="entry name" value="GTP-binding_hflX_prd"/>
    <property type="match status" value="1"/>
</dbReference>
<dbReference type="SUPFAM" id="SSF52540">
    <property type="entry name" value="P-loop containing nucleoside triphosphate hydrolases"/>
    <property type="match status" value="1"/>
</dbReference>
<dbReference type="Gene3D" id="3.40.50.300">
    <property type="entry name" value="P-loop containing nucleotide triphosphate hydrolases"/>
    <property type="match status" value="1"/>
</dbReference>
<keyword evidence="5 6" id="KW-0342">GTP-binding</keyword>
<dbReference type="InterPro" id="IPR006073">
    <property type="entry name" value="GTP-bd"/>
</dbReference>
<comment type="cofactor">
    <cofactor evidence="8">
        <name>Mg(2+)</name>
        <dbReference type="ChEBI" id="CHEBI:18420"/>
    </cofactor>
</comment>
<dbReference type="HOGENOM" id="CLU_019597_2_1_6"/>
<dbReference type="Gene3D" id="3.40.50.11060">
    <property type="entry name" value="GTPase HflX, N-terminal domain"/>
    <property type="match status" value="1"/>
</dbReference>
<dbReference type="CDD" id="cd01878">
    <property type="entry name" value="HflX"/>
    <property type="match status" value="1"/>
</dbReference>
<protein>
    <recommendedName>
        <fullName evidence="6">GTPase HflX</fullName>
    </recommendedName>
    <alternativeName>
        <fullName evidence="6">GTP-binding protein HflX</fullName>
    </alternativeName>
</protein>
<evidence type="ECO:0000259" key="10">
    <source>
        <dbReference type="PROSITE" id="PS51705"/>
    </source>
</evidence>
<evidence type="ECO:0000256" key="7">
    <source>
        <dbReference type="PIRSR" id="PIRSR006809-1"/>
    </source>
</evidence>
<dbReference type="InterPro" id="IPR032305">
    <property type="entry name" value="GTP-bd_M"/>
</dbReference>
<evidence type="ECO:0000256" key="4">
    <source>
        <dbReference type="ARBA" id="ARBA00022842"/>
    </source>
</evidence>
<dbReference type="Proteomes" id="UP000006062">
    <property type="component" value="Chromosome"/>
</dbReference>
<feature type="binding site" evidence="7">
    <location>
        <begin position="364"/>
        <end position="366"/>
    </location>
    <ligand>
        <name>GTP</name>
        <dbReference type="ChEBI" id="CHEBI:37565"/>
    </ligand>
</feature>
<dbReference type="InterPro" id="IPR042108">
    <property type="entry name" value="GTPase_HflX_N_sf"/>
</dbReference>
<keyword evidence="2 8" id="KW-0479">Metal-binding</keyword>
<keyword evidence="3 6" id="KW-0547">Nucleotide-binding</keyword>
<feature type="binding site" evidence="7">
    <location>
        <begin position="272"/>
        <end position="275"/>
    </location>
    <ligand>
        <name>GTP</name>
        <dbReference type="ChEBI" id="CHEBI:37565"/>
    </ligand>
</feature>
<dbReference type="InterPro" id="IPR025121">
    <property type="entry name" value="GTPase_HflX_N"/>
</dbReference>
<evidence type="ECO:0000256" key="1">
    <source>
        <dbReference type="ARBA" id="ARBA00022490"/>
    </source>
</evidence>
<dbReference type="FunFam" id="3.40.50.300:FF:000173">
    <property type="entry name" value="GTPase HflX"/>
    <property type="match status" value="1"/>
</dbReference>
<reference evidence="11 12" key="1">
    <citation type="submission" date="2012-06" db="EMBL/GenBank/DDBJ databases">
        <title>Complete sequence of Thiocystis violascens DSM 198.</title>
        <authorList>
            <consortium name="US DOE Joint Genome Institute"/>
            <person name="Lucas S."/>
            <person name="Han J."/>
            <person name="Lapidus A."/>
            <person name="Cheng J.-F."/>
            <person name="Goodwin L."/>
            <person name="Pitluck S."/>
            <person name="Peters L."/>
            <person name="Ovchinnikova G."/>
            <person name="Teshima H."/>
            <person name="Detter J.C."/>
            <person name="Han C."/>
            <person name="Tapia R."/>
            <person name="Land M."/>
            <person name="Hauser L."/>
            <person name="Kyrpides N."/>
            <person name="Ivanova N."/>
            <person name="Pagani I."/>
            <person name="Vogl K."/>
            <person name="Liu Z."/>
            <person name="Frigaard N.-U."/>
            <person name="Bryant D."/>
            <person name="Woyke T."/>
        </authorList>
    </citation>
    <scope>NUCLEOTIDE SEQUENCE [LARGE SCALE GENOMIC DNA]</scope>
    <source>
        <strain evidence="12">ATCC 17096 / DSM 198 / 6111</strain>
    </source>
</reference>
<dbReference type="AlphaFoldDB" id="I3Y661"/>
<proteinExistence type="inferred from homology"/>
<dbReference type="Pfam" id="PF13167">
    <property type="entry name" value="GTP-bdg_N"/>
    <property type="match status" value="1"/>
</dbReference>
<dbReference type="GO" id="GO:0046872">
    <property type="term" value="F:metal ion binding"/>
    <property type="evidence" value="ECO:0007669"/>
    <property type="project" value="UniProtKB-KW"/>
</dbReference>
<name>I3Y661_THIV6</name>
<dbReference type="eggNOG" id="COG2262">
    <property type="taxonomic scope" value="Bacteria"/>
</dbReference>
<feature type="binding site" evidence="7">
    <location>
        <begin position="338"/>
        <end position="341"/>
    </location>
    <ligand>
        <name>GTP</name>
        <dbReference type="ChEBI" id="CHEBI:37565"/>
    </ligand>
</feature>
<dbReference type="Gene3D" id="6.10.250.2860">
    <property type="match status" value="1"/>
</dbReference>